<proteinExistence type="predicted"/>
<dbReference type="PANTHER" id="PTHR43135">
    <property type="entry name" value="ALPHA-D-RIBOSE 1-METHYLPHOSPHONATE 5-TRIPHOSPHATE DIPHOSPHATASE"/>
    <property type="match status" value="1"/>
</dbReference>
<keyword evidence="4" id="KW-1185">Reference proteome</keyword>
<dbReference type="Gene3D" id="1.20.58.520">
    <property type="entry name" value="Amidohydrolase"/>
    <property type="match status" value="1"/>
</dbReference>
<reference evidence="3" key="1">
    <citation type="submission" date="2021-12" db="EMBL/GenBank/DDBJ databases">
        <title>Description of Gramella crocea sp. nov., a new bacterium isolated from activated sludge.</title>
        <authorList>
            <person name="Zhang X."/>
        </authorList>
    </citation>
    <scope>NUCLEOTIDE SEQUENCE</scope>
    <source>
        <strain evidence="3">YB25</strain>
    </source>
</reference>
<feature type="chain" id="PRO_5040843763" evidence="1">
    <location>
        <begin position="21"/>
        <end position="436"/>
    </location>
</feature>
<feature type="signal peptide" evidence="1">
    <location>
        <begin position="1"/>
        <end position="20"/>
    </location>
</feature>
<dbReference type="PANTHER" id="PTHR43135:SF3">
    <property type="entry name" value="ALPHA-D-RIBOSE 1-METHYLPHOSPHONATE 5-TRIPHOSPHATE DIPHOSPHATASE"/>
    <property type="match status" value="1"/>
</dbReference>
<dbReference type="InterPro" id="IPR011059">
    <property type="entry name" value="Metal-dep_hydrolase_composite"/>
</dbReference>
<dbReference type="EMBL" id="JAJSON010000013">
    <property type="protein sequence ID" value="MCG9970958.1"/>
    <property type="molecule type" value="Genomic_DNA"/>
</dbReference>
<dbReference type="SUPFAM" id="SSF51556">
    <property type="entry name" value="Metallo-dependent hydrolases"/>
    <property type="match status" value="1"/>
</dbReference>
<dbReference type="GO" id="GO:0016810">
    <property type="term" value="F:hydrolase activity, acting on carbon-nitrogen (but not peptide) bonds"/>
    <property type="evidence" value="ECO:0007669"/>
    <property type="project" value="InterPro"/>
</dbReference>
<organism evidence="3 4">
    <name type="scientific">Christiangramia crocea</name>
    <dbReference type="NCBI Taxonomy" id="2904124"/>
    <lineage>
        <taxon>Bacteria</taxon>
        <taxon>Pseudomonadati</taxon>
        <taxon>Bacteroidota</taxon>
        <taxon>Flavobacteriia</taxon>
        <taxon>Flavobacteriales</taxon>
        <taxon>Flavobacteriaceae</taxon>
        <taxon>Christiangramia</taxon>
    </lineage>
</organism>
<evidence type="ECO:0000256" key="1">
    <source>
        <dbReference type="SAM" id="SignalP"/>
    </source>
</evidence>
<dbReference type="Gene3D" id="3.30.110.90">
    <property type="entry name" value="Amidohydrolase"/>
    <property type="match status" value="1"/>
</dbReference>
<feature type="domain" description="Amidohydrolase-related" evidence="2">
    <location>
        <begin position="77"/>
        <end position="429"/>
    </location>
</feature>
<sequence length="436" mass="48840">MRKIVSILVMVFLICQSGMGQEYQDLILKGVNVIDGRNNLLPNRDVVIRNSIITEIIESGSGYIPDSVMVLDLKGKFVLPGLIESHTHFGMRERFESTELTEQEFRRWIYSGVTTVREMGGDARLSSYDNRLIARNEMPGPDIYFAATLGGPDMMRKDLRQIGATQGIGVKKAPWVQTITNDMDIANSIAQVKGTQATGIKMYAGIHADLIKRLTDEAHKQGLKSWSHLTVFPDRPLEVVKAGVDVVTHTWGAFWQDPNVDPSRRIPFTHTSFENARDAIFPSNMEKVNVGEPEIQLLFEEMVNRNTIWDVTYSIAIGNLKIREVYADFLRSASDKGVKFSTGTDWFNDISEPFPSLYEEIEALVNDGILTEMQVIEAATFTGARTIGIEDTHGSVEVGKVANMIVLNASPLDDISALKSIMLTIKKGQLYWRKDY</sequence>
<dbReference type="Gene3D" id="3.40.50.10910">
    <property type="entry name" value="Amidohydrolase"/>
    <property type="match status" value="1"/>
</dbReference>
<keyword evidence="1" id="KW-0732">Signal</keyword>
<evidence type="ECO:0000313" key="4">
    <source>
        <dbReference type="Proteomes" id="UP001139344"/>
    </source>
</evidence>
<protein>
    <submittedName>
        <fullName evidence="3">Amidohydrolase family protein</fullName>
    </submittedName>
</protein>
<dbReference type="InterPro" id="IPR032466">
    <property type="entry name" value="Metal_Hydrolase"/>
</dbReference>
<dbReference type="Gene3D" id="2.30.40.10">
    <property type="entry name" value="Urease, subunit C, domain 1"/>
    <property type="match status" value="1"/>
</dbReference>
<dbReference type="Pfam" id="PF01979">
    <property type="entry name" value="Amidohydro_1"/>
    <property type="match status" value="1"/>
</dbReference>
<dbReference type="Proteomes" id="UP001139344">
    <property type="component" value="Unassembled WGS sequence"/>
</dbReference>
<evidence type="ECO:0000313" key="3">
    <source>
        <dbReference type="EMBL" id="MCG9970958.1"/>
    </source>
</evidence>
<name>A0A9X1UVE3_9FLAO</name>
<evidence type="ECO:0000259" key="2">
    <source>
        <dbReference type="Pfam" id="PF01979"/>
    </source>
</evidence>
<accession>A0A9X1UVE3</accession>
<dbReference type="RefSeq" id="WP_240096779.1">
    <property type="nucleotide sequence ID" value="NZ_JAJSON010000013.1"/>
</dbReference>
<gene>
    <name evidence="3" type="ORF">LU635_04845</name>
</gene>
<dbReference type="SUPFAM" id="SSF51338">
    <property type="entry name" value="Composite domain of metallo-dependent hydrolases"/>
    <property type="match status" value="1"/>
</dbReference>
<dbReference type="InterPro" id="IPR006680">
    <property type="entry name" value="Amidohydro-rel"/>
</dbReference>
<dbReference type="AlphaFoldDB" id="A0A9X1UVE3"/>
<dbReference type="InterPro" id="IPR051781">
    <property type="entry name" value="Metallo-dep_Hydrolase"/>
</dbReference>
<comment type="caution">
    <text evidence="3">The sequence shown here is derived from an EMBL/GenBank/DDBJ whole genome shotgun (WGS) entry which is preliminary data.</text>
</comment>